<gene>
    <name evidence="4" type="ORF">GCM10010517_13410</name>
</gene>
<dbReference type="Gene3D" id="1.10.357.10">
    <property type="entry name" value="Tetracycline Repressor, domain 2"/>
    <property type="match status" value="1"/>
</dbReference>
<dbReference type="SUPFAM" id="SSF48498">
    <property type="entry name" value="Tetracyclin repressor-like, C-terminal domain"/>
    <property type="match status" value="1"/>
</dbReference>
<dbReference type="Proteomes" id="UP001500831">
    <property type="component" value="Unassembled WGS sequence"/>
</dbReference>
<evidence type="ECO:0000256" key="2">
    <source>
        <dbReference type="PROSITE-ProRule" id="PRU00335"/>
    </source>
</evidence>
<dbReference type="EMBL" id="BAAAVI010000007">
    <property type="protein sequence ID" value="GAA2855294.1"/>
    <property type="molecule type" value="Genomic_DNA"/>
</dbReference>
<evidence type="ECO:0000313" key="4">
    <source>
        <dbReference type="EMBL" id="GAA2855294.1"/>
    </source>
</evidence>
<organism evidence="4 5">
    <name type="scientific">Streptosporangium fragile</name>
    <dbReference type="NCBI Taxonomy" id="46186"/>
    <lineage>
        <taxon>Bacteria</taxon>
        <taxon>Bacillati</taxon>
        <taxon>Actinomycetota</taxon>
        <taxon>Actinomycetes</taxon>
        <taxon>Streptosporangiales</taxon>
        <taxon>Streptosporangiaceae</taxon>
        <taxon>Streptosporangium</taxon>
    </lineage>
</organism>
<protein>
    <submittedName>
        <fullName evidence="4">TetR/AcrR family transcriptional regulator</fullName>
    </submittedName>
</protein>
<sequence>MARGETRRAILAAALRIVAESGLDALTVGRLSEVSGASNGSIYHHFGSRGGVVGELYRESFADLVGAMTPALDGRPAEVVVPELAGRFLDWIRANPVRGGFVYLASARGVPGGEGPAAFKAEVMAPLAAWFGARAAAGEVRAVPVWALDAVVMGPAHECARRYLAAPGSFDLDLAREEVTRAVWAIVRPG</sequence>
<dbReference type="PROSITE" id="PS50977">
    <property type="entry name" value="HTH_TETR_2"/>
    <property type="match status" value="1"/>
</dbReference>
<proteinExistence type="predicted"/>
<reference evidence="5" key="1">
    <citation type="journal article" date="2019" name="Int. J. Syst. Evol. Microbiol.">
        <title>The Global Catalogue of Microorganisms (GCM) 10K type strain sequencing project: providing services to taxonomists for standard genome sequencing and annotation.</title>
        <authorList>
            <consortium name="The Broad Institute Genomics Platform"/>
            <consortium name="The Broad Institute Genome Sequencing Center for Infectious Disease"/>
            <person name="Wu L."/>
            <person name="Ma J."/>
        </authorList>
    </citation>
    <scope>NUCLEOTIDE SEQUENCE [LARGE SCALE GENOMIC DNA]</scope>
    <source>
        <strain evidence="5">JCM 6242</strain>
    </source>
</reference>
<feature type="DNA-binding region" description="H-T-H motif" evidence="2">
    <location>
        <begin position="27"/>
        <end position="46"/>
    </location>
</feature>
<keyword evidence="1 2" id="KW-0238">DNA-binding</keyword>
<dbReference type="PRINTS" id="PR00455">
    <property type="entry name" value="HTHTETR"/>
</dbReference>
<keyword evidence="5" id="KW-1185">Reference proteome</keyword>
<dbReference type="SUPFAM" id="SSF46689">
    <property type="entry name" value="Homeodomain-like"/>
    <property type="match status" value="1"/>
</dbReference>
<dbReference type="InterPro" id="IPR001647">
    <property type="entry name" value="HTH_TetR"/>
</dbReference>
<dbReference type="PANTHER" id="PTHR30055">
    <property type="entry name" value="HTH-TYPE TRANSCRIPTIONAL REGULATOR RUTR"/>
    <property type="match status" value="1"/>
</dbReference>
<name>A0ABP6I892_9ACTN</name>
<evidence type="ECO:0000259" key="3">
    <source>
        <dbReference type="PROSITE" id="PS50977"/>
    </source>
</evidence>
<accession>A0ABP6I892</accession>
<dbReference type="RefSeq" id="WP_344968884.1">
    <property type="nucleotide sequence ID" value="NZ_BAAAVI010000007.1"/>
</dbReference>
<dbReference type="PANTHER" id="PTHR30055:SF187">
    <property type="entry name" value="TRANSCRIPTIONAL REGULATORY PROTEIN"/>
    <property type="match status" value="1"/>
</dbReference>
<comment type="caution">
    <text evidence="4">The sequence shown here is derived from an EMBL/GenBank/DDBJ whole genome shotgun (WGS) entry which is preliminary data.</text>
</comment>
<evidence type="ECO:0000256" key="1">
    <source>
        <dbReference type="ARBA" id="ARBA00023125"/>
    </source>
</evidence>
<dbReference type="InterPro" id="IPR036271">
    <property type="entry name" value="Tet_transcr_reg_TetR-rel_C_sf"/>
</dbReference>
<dbReference type="InterPro" id="IPR009057">
    <property type="entry name" value="Homeodomain-like_sf"/>
</dbReference>
<feature type="domain" description="HTH tetR-type" evidence="3">
    <location>
        <begin position="4"/>
        <end position="64"/>
    </location>
</feature>
<dbReference type="InterPro" id="IPR050109">
    <property type="entry name" value="HTH-type_TetR-like_transc_reg"/>
</dbReference>
<evidence type="ECO:0000313" key="5">
    <source>
        <dbReference type="Proteomes" id="UP001500831"/>
    </source>
</evidence>
<dbReference type="Pfam" id="PF00440">
    <property type="entry name" value="TetR_N"/>
    <property type="match status" value="1"/>
</dbReference>